<dbReference type="EMBL" id="CP023068">
    <property type="protein sequence ID" value="ASY66747.1"/>
    <property type="molecule type" value="Genomic_DNA"/>
</dbReference>
<keyword evidence="2" id="KW-1185">Reference proteome</keyword>
<gene>
    <name evidence="1" type="ORF">SJ05684_b57650</name>
</gene>
<evidence type="ECO:0000313" key="1">
    <source>
        <dbReference type="EMBL" id="ASY66747.1"/>
    </source>
</evidence>
<organism evidence="1 2">
    <name type="scientific">Sinorhizobium sojae CCBAU 05684</name>
    <dbReference type="NCBI Taxonomy" id="716928"/>
    <lineage>
        <taxon>Bacteria</taxon>
        <taxon>Pseudomonadati</taxon>
        <taxon>Pseudomonadota</taxon>
        <taxon>Alphaproteobacteria</taxon>
        <taxon>Hyphomicrobiales</taxon>
        <taxon>Rhizobiaceae</taxon>
        <taxon>Sinorhizobium/Ensifer group</taxon>
        <taxon>Sinorhizobium</taxon>
    </lineage>
</organism>
<proteinExistence type="predicted"/>
<dbReference type="RefSeq" id="WP_034859811.1">
    <property type="nucleotide sequence ID" value="NZ_AJQT01000165.1"/>
</dbReference>
<accession>A0A249PLX2</accession>
<dbReference type="STRING" id="716928.GCA_000261485_05537"/>
<dbReference type="KEGG" id="esj:SJ05684_b57650"/>
<sequence length="131" mass="14782">MASEKEYWEILPQAGLGQLKFGDPKAAVDALEDIYGAVTRQASDRIPDSTLQDTLAQFGSDLSDEEKQALLALYAESGPDASSITEVRGDHGLVLRYEQIDWWKSLCQLLIARPTWTERRCSCFRRRTCLQ</sequence>
<dbReference type="AlphaFoldDB" id="A0A249PLX2"/>
<keyword evidence="1" id="KW-0614">Plasmid</keyword>
<name>A0A249PLX2_9HYPH</name>
<evidence type="ECO:0000313" key="2">
    <source>
        <dbReference type="Proteomes" id="UP000217211"/>
    </source>
</evidence>
<dbReference type="Proteomes" id="UP000217211">
    <property type="component" value="Plasmid pSJ05684b"/>
</dbReference>
<geneLocation type="plasmid" evidence="2">
    <name>psj05684b</name>
</geneLocation>
<protein>
    <submittedName>
        <fullName evidence="1">Uncharacterized protein</fullName>
    </submittedName>
</protein>
<dbReference type="OrthoDB" id="7991726at2"/>
<reference evidence="1 2" key="1">
    <citation type="submission" date="2017-08" db="EMBL/GenBank/DDBJ databases">
        <title>Multipartite genome sequences of Sinorhizobium species nodulating soybeans.</title>
        <authorList>
            <person name="Tian C.F."/>
        </authorList>
    </citation>
    <scope>NUCLEOTIDE SEQUENCE [LARGE SCALE GENOMIC DNA]</scope>
    <source>
        <strain evidence="1 2">CCBAU 05684</strain>
        <plasmid evidence="2">psj05684b</plasmid>
    </source>
</reference>